<evidence type="ECO:0000256" key="4">
    <source>
        <dbReference type="ARBA" id="ARBA00023136"/>
    </source>
</evidence>
<evidence type="ECO:0000256" key="3">
    <source>
        <dbReference type="ARBA" id="ARBA00022989"/>
    </source>
</evidence>
<feature type="transmembrane region" description="Helical" evidence="5">
    <location>
        <begin position="200"/>
        <end position="222"/>
    </location>
</feature>
<gene>
    <name evidence="6" type="ORF">NCS_30423</name>
</gene>
<feature type="transmembrane region" description="Helical" evidence="5">
    <location>
        <begin position="259"/>
        <end position="279"/>
    </location>
</feature>
<organism evidence="6 7">
    <name type="scientific">Candidatus Nitrosotalea okcheonensis</name>
    <dbReference type="NCBI Taxonomy" id="1903276"/>
    <lineage>
        <taxon>Archaea</taxon>
        <taxon>Nitrososphaerota</taxon>
        <taxon>Nitrososphaeria</taxon>
        <taxon>Nitrosotaleales</taxon>
        <taxon>Nitrosotaleaceae</taxon>
        <taxon>Nitrosotalea</taxon>
    </lineage>
</organism>
<name>A0A2H1FII8_9ARCH</name>
<dbReference type="EMBL" id="LT841358">
    <property type="protein sequence ID" value="SMH72583.1"/>
    <property type="molecule type" value="Genomic_DNA"/>
</dbReference>
<proteinExistence type="predicted"/>
<dbReference type="Pfam" id="PF02535">
    <property type="entry name" value="Zip"/>
    <property type="match status" value="1"/>
</dbReference>
<dbReference type="GO" id="GO:0005385">
    <property type="term" value="F:zinc ion transmembrane transporter activity"/>
    <property type="evidence" value="ECO:0007669"/>
    <property type="project" value="TreeGrafter"/>
</dbReference>
<evidence type="ECO:0000256" key="2">
    <source>
        <dbReference type="ARBA" id="ARBA00022692"/>
    </source>
</evidence>
<dbReference type="PANTHER" id="PTHR11040">
    <property type="entry name" value="ZINC/IRON TRANSPORTER"/>
    <property type="match status" value="1"/>
</dbReference>
<dbReference type="Proteomes" id="UP000230607">
    <property type="component" value="Chromosome 1"/>
</dbReference>
<feature type="transmembrane region" description="Helical" evidence="5">
    <location>
        <begin position="133"/>
        <end position="150"/>
    </location>
</feature>
<protein>
    <submittedName>
        <fullName evidence="6">Putative divalent heavy-metal cations transporter</fullName>
    </submittedName>
</protein>
<dbReference type="AlphaFoldDB" id="A0A2H1FII8"/>
<dbReference type="PANTHER" id="PTHR11040:SF205">
    <property type="entry name" value="ZINC TRANSPORTER ZUPT"/>
    <property type="match status" value="1"/>
</dbReference>
<feature type="transmembrane region" description="Helical" evidence="5">
    <location>
        <begin position="228"/>
        <end position="247"/>
    </location>
</feature>
<reference evidence="7" key="1">
    <citation type="submission" date="2017-03" db="EMBL/GenBank/DDBJ databases">
        <authorList>
            <person name="Herbold C."/>
        </authorList>
    </citation>
    <scope>NUCLEOTIDE SEQUENCE [LARGE SCALE GENOMIC DNA]</scope>
</reference>
<evidence type="ECO:0000313" key="6">
    <source>
        <dbReference type="EMBL" id="SMH72583.1"/>
    </source>
</evidence>
<keyword evidence="7" id="KW-1185">Reference proteome</keyword>
<sequence>MIDYTQILILGAIAGFTIFLGLPLAILQNVSLRTKGFLNAFAIGILVFLIIDVFSQSWEAAETAAKDAVSGKGTLGDATIDLLVLFGGVAIGLLGLVLYESGIMRRSVPNILSLKNIQAGDDHLKQLFHKESAYKLAMMIAIGIGAHNFSEGLAIGQSYVAGEIGLAVLLIIGFGAHNTTEGFGIAGPLTNLIKKPSMRFLLTAGLVGGGPTFLGTVLGSLWYSPVLYILFLSVAGGALIYVSMLMYNAGRKQTTNTVLMVGILFGLVAGFGTDLIVSLGGA</sequence>
<dbReference type="InterPro" id="IPR003689">
    <property type="entry name" value="ZIP"/>
</dbReference>
<evidence type="ECO:0000313" key="7">
    <source>
        <dbReference type="Proteomes" id="UP000230607"/>
    </source>
</evidence>
<dbReference type="RefSeq" id="WP_157928325.1">
    <property type="nucleotide sequence ID" value="NZ_LT841358.1"/>
</dbReference>
<evidence type="ECO:0000256" key="1">
    <source>
        <dbReference type="ARBA" id="ARBA00004141"/>
    </source>
</evidence>
<dbReference type="OrthoDB" id="11839at2157"/>
<feature type="transmembrane region" description="Helical" evidence="5">
    <location>
        <begin position="78"/>
        <end position="99"/>
    </location>
</feature>
<keyword evidence="2 5" id="KW-0812">Transmembrane</keyword>
<feature type="transmembrane region" description="Helical" evidence="5">
    <location>
        <begin position="6"/>
        <end position="25"/>
    </location>
</feature>
<feature type="transmembrane region" description="Helical" evidence="5">
    <location>
        <begin position="37"/>
        <end position="58"/>
    </location>
</feature>
<keyword evidence="4 5" id="KW-0472">Membrane</keyword>
<comment type="subcellular location">
    <subcellularLocation>
        <location evidence="1">Membrane</location>
        <topology evidence="1">Multi-pass membrane protein</topology>
    </subcellularLocation>
</comment>
<keyword evidence="3 5" id="KW-1133">Transmembrane helix</keyword>
<dbReference type="GO" id="GO:0016020">
    <property type="term" value="C:membrane"/>
    <property type="evidence" value="ECO:0007669"/>
    <property type="project" value="UniProtKB-SubCell"/>
</dbReference>
<accession>A0A2H1FII8</accession>
<evidence type="ECO:0000256" key="5">
    <source>
        <dbReference type="SAM" id="Phobius"/>
    </source>
</evidence>
<feature type="transmembrane region" description="Helical" evidence="5">
    <location>
        <begin position="156"/>
        <end position="179"/>
    </location>
</feature>